<proteinExistence type="predicted"/>
<dbReference type="GO" id="GO:0005634">
    <property type="term" value="C:nucleus"/>
    <property type="evidence" value="ECO:0007669"/>
    <property type="project" value="UniProtKB-SubCell"/>
</dbReference>
<feature type="region of interest" description="Disordered" evidence="6">
    <location>
        <begin position="137"/>
        <end position="207"/>
    </location>
</feature>
<dbReference type="InterPro" id="IPR007219">
    <property type="entry name" value="XnlR_reg_dom"/>
</dbReference>
<feature type="compositionally biased region" description="Low complexity" evidence="6">
    <location>
        <begin position="1"/>
        <end position="12"/>
    </location>
</feature>
<dbReference type="RefSeq" id="XP_028495006.1">
    <property type="nucleotide sequence ID" value="XM_028640984.1"/>
</dbReference>
<protein>
    <recommendedName>
        <fullName evidence="7">Xylanolytic transcriptional activator regulatory domain-containing protein</fullName>
    </recommendedName>
</protein>
<dbReference type="GO" id="GO:0008270">
    <property type="term" value="F:zinc ion binding"/>
    <property type="evidence" value="ECO:0007669"/>
    <property type="project" value="InterPro"/>
</dbReference>
<dbReference type="InterPro" id="IPR050815">
    <property type="entry name" value="TF_fung"/>
</dbReference>
<dbReference type="CDD" id="cd12148">
    <property type="entry name" value="fungal_TF_MHR"/>
    <property type="match status" value="1"/>
</dbReference>
<keyword evidence="9" id="KW-1185">Reference proteome</keyword>
<evidence type="ECO:0000256" key="2">
    <source>
        <dbReference type="ARBA" id="ARBA00022723"/>
    </source>
</evidence>
<name>A0A3M9YBD2_9PEZI</name>
<keyword evidence="3" id="KW-0805">Transcription regulation</keyword>
<sequence>MLGASSPSPTTGPGTGTGTGIGSKGKAVCVACRARKKGCNMNPGLIQTISGLVATPTPDSEQSPLYYSFSPQETSASPPGNALDLTAMLFGGGGPGHATATSTPYAAASHGTAFPFPQPPAHPASWLPASLTHELPSVGSSVGSSISSSVTGSVFDDRDRAKTSQQSSVHSPQTPDPPPDAAPSSEPGHPESETSHSPAVTATAHLPDRRQSEELCSIFFQRFYIHLPIFSKERLSAALSTAATAASARRRPLPYALFALVAANHTAADVQAQQTGWYDVAKHLYGQTSHIPDEPLQTLQAAACIVLHALVVGDHSTAWLVLGKAWRQCVALGFNQMDSTSSAAASTLLFVDWRELEERRRTMWTLFMLDRGMCFPIGMAHSIDERQLRVNLPMGEDTVQNSEAVPSQSGVLFTPNFRKLLSLVGAQQTGPNVFHYLIISYVLLGRIVEHMYWPESDDDDEDDAQRHESMLGSLQEDLSQMRLMLPRSATDLANAAHSDFTYVVWLNVMMNVNTVFLFHRPPTRRLEQGSHDEDMVNGEDGSSRSATSNWELCVAVARKTAMLIREASRVSTDLLMNPMIAAPTFTCARILVIEHLLSSAPLNSGGGRVVRTSSGFVADLQVLLLMFDRLSESFSGVGAKFRSGVLYHLKQGPENAREIKAAGSKELLESCAKWRSAVDGDDGTKGGAR</sequence>
<dbReference type="AlphaFoldDB" id="A0A3M9YBD2"/>
<dbReference type="SMART" id="SM00906">
    <property type="entry name" value="Fungal_trans"/>
    <property type="match status" value="1"/>
</dbReference>
<dbReference type="GO" id="GO:0000981">
    <property type="term" value="F:DNA-binding transcription factor activity, RNA polymerase II-specific"/>
    <property type="evidence" value="ECO:0007669"/>
    <property type="project" value="InterPro"/>
</dbReference>
<feature type="region of interest" description="Disordered" evidence="6">
    <location>
        <begin position="1"/>
        <end position="24"/>
    </location>
</feature>
<accession>A0A3M9YBD2</accession>
<dbReference type="GeneID" id="39610553"/>
<feature type="compositionally biased region" description="Gly residues" evidence="6">
    <location>
        <begin position="13"/>
        <end position="23"/>
    </location>
</feature>
<dbReference type="STRING" id="1051616.A0A3M9YBD2"/>
<organism evidence="8 9">
    <name type="scientific">Verticillium nonalfalfae</name>
    <dbReference type="NCBI Taxonomy" id="1051616"/>
    <lineage>
        <taxon>Eukaryota</taxon>
        <taxon>Fungi</taxon>
        <taxon>Dikarya</taxon>
        <taxon>Ascomycota</taxon>
        <taxon>Pezizomycotina</taxon>
        <taxon>Sordariomycetes</taxon>
        <taxon>Hypocreomycetidae</taxon>
        <taxon>Glomerellales</taxon>
        <taxon>Plectosphaerellaceae</taxon>
        <taxon>Verticillium</taxon>
    </lineage>
</organism>
<keyword evidence="2" id="KW-0479">Metal-binding</keyword>
<evidence type="ECO:0000256" key="5">
    <source>
        <dbReference type="ARBA" id="ARBA00023242"/>
    </source>
</evidence>
<evidence type="ECO:0000256" key="3">
    <source>
        <dbReference type="ARBA" id="ARBA00023015"/>
    </source>
</evidence>
<feature type="compositionally biased region" description="Low complexity" evidence="6">
    <location>
        <begin position="137"/>
        <end position="154"/>
    </location>
</feature>
<keyword evidence="4" id="KW-0804">Transcription</keyword>
<evidence type="ECO:0000313" key="8">
    <source>
        <dbReference type="EMBL" id="RNJ56848.1"/>
    </source>
</evidence>
<dbReference type="EMBL" id="RBVV01000050">
    <property type="protein sequence ID" value="RNJ56848.1"/>
    <property type="molecule type" value="Genomic_DNA"/>
</dbReference>
<dbReference type="PANTHER" id="PTHR47338">
    <property type="entry name" value="ZN(II)2CYS6 TRANSCRIPTION FACTOR (EUROFUNG)-RELATED"/>
    <property type="match status" value="1"/>
</dbReference>
<gene>
    <name evidence="8" type="ORF">D7B24_006864</name>
</gene>
<evidence type="ECO:0000256" key="1">
    <source>
        <dbReference type="ARBA" id="ARBA00004123"/>
    </source>
</evidence>
<dbReference type="GO" id="GO:0006351">
    <property type="term" value="P:DNA-templated transcription"/>
    <property type="evidence" value="ECO:0007669"/>
    <property type="project" value="InterPro"/>
</dbReference>
<dbReference type="Pfam" id="PF04082">
    <property type="entry name" value="Fungal_trans"/>
    <property type="match status" value="1"/>
</dbReference>
<comment type="caution">
    <text evidence="8">The sequence shown here is derived from an EMBL/GenBank/DDBJ whole genome shotgun (WGS) entry which is preliminary data.</text>
</comment>
<comment type="subcellular location">
    <subcellularLocation>
        <location evidence="1">Nucleus</location>
    </subcellularLocation>
</comment>
<evidence type="ECO:0000256" key="4">
    <source>
        <dbReference type="ARBA" id="ARBA00023163"/>
    </source>
</evidence>
<dbReference type="PANTHER" id="PTHR47338:SF10">
    <property type="entry name" value="TRANSCRIPTION FACTOR DOMAIN-CONTAINING PROTEIN-RELATED"/>
    <property type="match status" value="1"/>
</dbReference>
<evidence type="ECO:0000259" key="7">
    <source>
        <dbReference type="SMART" id="SM00906"/>
    </source>
</evidence>
<feature type="domain" description="Xylanolytic transcriptional activator regulatory" evidence="7">
    <location>
        <begin position="318"/>
        <end position="399"/>
    </location>
</feature>
<keyword evidence="5" id="KW-0539">Nucleus</keyword>
<evidence type="ECO:0000256" key="6">
    <source>
        <dbReference type="SAM" id="MobiDB-lite"/>
    </source>
</evidence>
<evidence type="ECO:0000313" key="9">
    <source>
        <dbReference type="Proteomes" id="UP000267145"/>
    </source>
</evidence>
<dbReference type="GO" id="GO:0003677">
    <property type="term" value="F:DNA binding"/>
    <property type="evidence" value="ECO:0007669"/>
    <property type="project" value="InterPro"/>
</dbReference>
<feature type="compositionally biased region" description="Polar residues" evidence="6">
    <location>
        <begin position="163"/>
        <end position="173"/>
    </location>
</feature>
<reference evidence="8 9" key="1">
    <citation type="submission" date="2018-10" db="EMBL/GenBank/DDBJ databases">
        <title>Genome sequence of Verticillium nonalfalfae VnAa140.</title>
        <authorList>
            <person name="Stajich J.E."/>
            <person name="Kasson M.T."/>
        </authorList>
    </citation>
    <scope>NUCLEOTIDE SEQUENCE [LARGE SCALE GENOMIC DNA]</scope>
    <source>
        <strain evidence="8 9">VnAa140</strain>
    </source>
</reference>
<dbReference type="Proteomes" id="UP000267145">
    <property type="component" value="Unassembled WGS sequence"/>
</dbReference>